<dbReference type="AlphaFoldDB" id="A0A917X0Y0"/>
<dbReference type="RefSeq" id="WP_190253287.1">
    <property type="nucleotide sequence ID" value="NZ_BMPI01000032.1"/>
</dbReference>
<sequence length="373" mass="39373">MRIAHVTDVYLPRLGGVELQVHDLVTRQRAAGHDTLVITTTPGPSGRRVVRLGDDLLGAGPYRVLPGRSLVDVLRVYGVDVVHAHVSALSPMAWTAGGLAASSGRPTVVSVHSMWHGMVRLVRGYARLRSAATWPVMWAAVSNAAAAAVSEALDGTPVTVLPNGIDPAEWRLPTPPRAGGVPTIVSVMRMVRRKRPRALLGAVRALRATHGRRFRAVLVGDGPLLPGLRREVTDAGLGDQVRLTGALDRDAIRRLLATADLYVAPAPRESFGIAALEARSAGVPVLARAGSGVADFVRHGTEGWLVGSDEELYATIAALLDDPGRLAAVAAHNRAVAPRVHWEAVLDTADALYAAAGLRHGVAPDRRLLGSPA</sequence>
<feature type="domain" description="Glycosyl transferase family 1" evidence="3">
    <location>
        <begin position="179"/>
        <end position="327"/>
    </location>
</feature>
<comment type="caution">
    <text evidence="5">The sequence shown here is derived from an EMBL/GenBank/DDBJ whole genome shotgun (WGS) entry which is preliminary data.</text>
</comment>
<dbReference type="GO" id="GO:1901137">
    <property type="term" value="P:carbohydrate derivative biosynthetic process"/>
    <property type="evidence" value="ECO:0007669"/>
    <property type="project" value="UniProtKB-ARBA"/>
</dbReference>
<dbReference type="InterPro" id="IPR001296">
    <property type="entry name" value="Glyco_trans_1"/>
</dbReference>
<gene>
    <name evidence="5" type="ORF">GCM10007977_059740</name>
</gene>
<feature type="domain" description="Glycosyltransferase subfamily 4-like N-terminal" evidence="4">
    <location>
        <begin position="15"/>
        <end position="168"/>
    </location>
</feature>
<reference evidence="5" key="1">
    <citation type="journal article" date="2014" name="Int. J. Syst. Evol. Microbiol.">
        <title>Complete genome sequence of Corynebacterium casei LMG S-19264T (=DSM 44701T), isolated from a smear-ripened cheese.</title>
        <authorList>
            <consortium name="US DOE Joint Genome Institute (JGI-PGF)"/>
            <person name="Walter F."/>
            <person name="Albersmeier A."/>
            <person name="Kalinowski J."/>
            <person name="Ruckert C."/>
        </authorList>
    </citation>
    <scope>NUCLEOTIDE SEQUENCE</scope>
    <source>
        <strain evidence="5">JCM 19831</strain>
    </source>
</reference>
<reference evidence="5" key="2">
    <citation type="submission" date="2020-09" db="EMBL/GenBank/DDBJ databases">
        <authorList>
            <person name="Sun Q."/>
            <person name="Ohkuma M."/>
        </authorList>
    </citation>
    <scope>NUCLEOTIDE SEQUENCE</scope>
    <source>
        <strain evidence="5">JCM 19831</strain>
    </source>
</reference>
<dbReference type="PANTHER" id="PTHR45947:SF3">
    <property type="entry name" value="SULFOQUINOVOSYL TRANSFERASE SQD2"/>
    <property type="match status" value="1"/>
</dbReference>
<dbReference type="Pfam" id="PF13439">
    <property type="entry name" value="Glyco_transf_4"/>
    <property type="match status" value="1"/>
</dbReference>
<evidence type="ECO:0000256" key="2">
    <source>
        <dbReference type="ARBA" id="ARBA00022679"/>
    </source>
</evidence>
<evidence type="ECO:0000259" key="3">
    <source>
        <dbReference type="Pfam" id="PF00534"/>
    </source>
</evidence>
<dbReference type="SUPFAM" id="SSF53756">
    <property type="entry name" value="UDP-Glycosyltransferase/glycogen phosphorylase"/>
    <property type="match status" value="1"/>
</dbReference>
<dbReference type="PANTHER" id="PTHR45947">
    <property type="entry name" value="SULFOQUINOVOSYL TRANSFERASE SQD2"/>
    <property type="match status" value="1"/>
</dbReference>
<accession>A0A917X0Y0</accession>
<evidence type="ECO:0000313" key="5">
    <source>
        <dbReference type="EMBL" id="GGM50068.1"/>
    </source>
</evidence>
<keyword evidence="6" id="KW-1185">Reference proteome</keyword>
<dbReference type="Gene3D" id="3.40.50.2000">
    <property type="entry name" value="Glycogen Phosphorylase B"/>
    <property type="match status" value="2"/>
</dbReference>
<dbReference type="InterPro" id="IPR028098">
    <property type="entry name" value="Glyco_trans_4-like_N"/>
</dbReference>
<dbReference type="GO" id="GO:0016758">
    <property type="term" value="F:hexosyltransferase activity"/>
    <property type="evidence" value="ECO:0007669"/>
    <property type="project" value="TreeGrafter"/>
</dbReference>
<name>A0A917X0Y0_9ACTN</name>
<dbReference type="InterPro" id="IPR050194">
    <property type="entry name" value="Glycosyltransferase_grp1"/>
</dbReference>
<organism evidence="5 6">
    <name type="scientific">Dactylosporangium sucinum</name>
    <dbReference type="NCBI Taxonomy" id="1424081"/>
    <lineage>
        <taxon>Bacteria</taxon>
        <taxon>Bacillati</taxon>
        <taxon>Actinomycetota</taxon>
        <taxon>Actinomycetes</taxon>
        <taxon>Micromonosporales</taxon>
        <taxon>Micromonosporaceae</taxon>
        <taxon>Dactylosporangium</taxon>
    </lineage>
</organism>
<evidence type="ECO:0000313" key="6">
    <source>
        <dbReference type="Proteomes" id="UP000642070"/>
    </source>
</evidence>
<dbReference type="EMBL" id="BMPI01000032">
    <property type="protein sequence ID" value="GGM50068.1"/>
    <property type="molecule type" value="Genomic_DNA"/>
</dbReference>
<dbReference type="Pfam" id="PF00534">
    <property type="entry name" value="Glycos_transf_1"/>
    <property type="match status" value="1"/>
</dbReference>
<keyword evidence="2" id="KW-0808">Transferase</keyword>
<evidence type="ECO:0000256" key="1">
    <source>
        <dbReference type="ARBA" id="ARBA00022676"/>
    </source>
</evidence>
<evidence type="ECO:0000259" key="4">
    <source>
        <dbReference type="Pfam" id="PF13439"/>
    </source>
</evidence>
<dbReference type="CDD" id="cd03801">
    <property type="entry name" value="GT4_PimA-like"/>
    <property type="match status" value="1"/>
</dbReference>
<keyword evidence="1" id="KW-0328">Glycosyltransferase</keyword>
<dbReference type="Proteomes" id="UP000642070">
    <property type="component" value="Unassembled WGS sequence"/>
</dbReference>
<protein>
    <submittedName>
        <fullName evidence="5">N-acetylglucosaminyl-phosphatidylinositol biosynthetic protein</fullName>
    </submittedName>
</protein>
<proteinExistence type="predicted"/>